<organism evidence="2 3">
    <name type="scientific">Pseudoxanthomonas daejeonensis</name>
    <dbReference type="NCBI Taxonomy" id="266062"/>
    <lineage>
        <taxon>Bacteria</taxon>
        <taxon>Pseudomonadati</taxon>
        <taxon>Pseudomonadota</taxon>
        <taxon>Gammaproteobacteria</taxon>
        <taxon>Lysobacterales</taxon>
        <taxon>Lysobacteraceae</taxon>
        <taxon>Pseudoxanthomonas</taxon>
    </lineage>
</organism>
<keyword evidence="3" id="KW-1185">Reference proteome</keyword>
<reference evidence="2 3" key="1">
    <citation type="submission" date="2017-10" db="EMBL/GenBank/DDBJ databases">
        <title>Whole genome sequencing of members of genus Pseudoxanthomonas.</title>
        <authorList>
            <person name="Kumar S."/>
            <person name="Bansal K."/>
            <person name="Kaur A."/>
            <person name="Patil P."/>
            <person name="Sharma S."/>
            <person name="Patil P.B."/>
        </authorList>
    </citation>
    <scope>NUCLEOTIDE SEQUENCE [LARGE SCALE GENOMIC DNA]</scope>
    <source>
        <strain evidence="2 3">DSM 17801</strain>
    </source>
</reference>
<dbReference type="Proteomes" id="UP000788419">
    <property type="component" value="Unassembled WGS sequence"/>
</dbReference>
<dbReference type="InterPro" id="IPR050509">
    <property type="entry name" value="CoA-transferase_III"/>
</dbReference>
<dbReference type="InterPro" id="IPR023606">
    <property type="entry name" value="CoA-Trfase_III_dom_1_sf"/>
</dbReference>
<dbReference type="PROSITE" id="PS51318">
    <property type="entry name" value="TAT"/>
    <property type="match status" value="1"/>
</dbReference>
<proteinExistence type="predicted"/>
<comment type="caution">
    <text evidence="2">The sequence shown here is derived from an EMBL/GenBank/DDBJ whole genome shotgun (WGS) entry which is preliminary data.</text>
</comment>
<dbReference type="InterPro" id="IPR003673">
    <property type="entry name" value="CoA-Trfase_fam_III"/>
</dbReference>
<dbReference type="SUPFAM" id="SSF89796">
    <property type="entry name" value="CoA-transferase family III (CaiB/BaiF)"/>
    <property type="match status" value="2"/>
</dbReference>
<dbReference type="Gene3D" id="3.40.50.10540">
    <property type="entry name" value="Crotonobetainyl-coa:carnitine coa-transferase, domain 1"/>
    <property type="match status" value="1"/>
</dbReference>
<protein>
    <submittedName>
        <fullName evidence="2">Carnitine dehydratase</fullName>
    </submittedName>
</protein>
<sequence length="593" mass="64212">MPARRFLRHRAQGPPDPAATGTLQGNDREAAPRTLKVPTTETTVIPSPAACSPSRRGCMSQYDPDRRTFLKVGTGAAVGAALAMRFPMDSAMAQAATTFDIDTRFADFMRDIGGAATDAGGKVQFTGSDPLLRSHFRIGACMAIPAMAAGVGAAAIWRQRTGEGQDLSVDLRQAVWNTNPLIGMVHTKMQAVGLIPASDPIPAALTAWKPSVNGLMLQAPIGLDNPLSFQAFETRDGRFINLTGIYPHLMDRILNVLKVTADQTAIRAAVKKWDGQELEDTLAASNGVAALHRTRKEWLAHPQGKYLAGTPLIELVKVGDAPPRKFAPQAARPLSGMKVISCTHVIAGTTAARTLAEYGADVLHIARDQSFEHEALVVDVNVGMRSAWVDLRNKAQNANFAGLLPDADVFIEGFRGRSMERLGFGVEEVAAKRPGIVYLSVRGYGWEGPWGDRAAFDMEGVSTTGFTMTEGGGTGVPRFPPTLVMNDYITGYIGAAGILAALRRQAVEGGTWHVRVNLARAAMWFQDLGHFADIRFDASRPENRMSPPETMKRQTPYGEVERLVPQVRLSKTPGQWRDPLVTVRGSDLPRWEG</sequence>
<feature type="compositionally biased region" description="Basic residues" evidence="1">
    <location>
        <begin position="1"/>
        <end position="11"/>
    </location>
</feature>
<dbReference type="PANTHER" id="PTHR48228">
    <property type="entry name" value="SUCCINYL-COA--D-CITRAMALATE COA-TRANSFERASE"/>
    <property type="match status" value="1"/>
</dbReference>
<evidence type="ECO:0000256" key="1">
    <source>
        <dbReference type="SAM" id="MobiDB-lite"/>
    </source>
</evidence>
<gene>
    <name evidence="2" type="ORF">CSC65_10050</name>
</gene>
<dbReference type="PANTHER" id="PTHR48228:SF4">
    <property type="entry name" value="BLR3030 PROTEIN"/>
    <property type="match status" value="1"/>
</dbReference>
<dbReference type="EMBL" id="PDWN01000009">
    <property type="protein sequence ID" value="KAF1693995.1"/>
    <property type="molecule type" value="Genomic_DNA"/>
</dbReference>
<accession>A0ABQ6Z620</accession>
<evidence type="ECO:0000313" key="2">
    <source>
        <dbReference type="EMBL" id="KAF1693995.1"/>
    </source>
</evidence>
<evidence type="ECO:0000313" key="3">
    <source>
        <dbReference type="Proteomes" id="UP000788419"/>
    </source>
</evidence>
<name>A0ABQ6Z620_9GAMM</name>
<dbReference type="InterPro" id="IPR006311">
    <property type="entry name" value="TAT_signal"/>
</dbReference>
<dbReference type="Pfam" id="PF02515">
    <property type="entry name" value="CoA_transf_3"/>
    <property type="match status" value="1"/>
</dbReference>
<feature type="region of interest" description="Disordered" evidence="1">
    <location>
        <begin position="1"/>
        <end position="27"/>
    </location>
</feature>